<dbReference type="InterPro" id="IPR050498">
    <property type="entry name" value="Ycf3"/>
</dbReference>
<dbReference type="Proteomes" id="UP000199679">
    <property type="component" value="Chromosome I"/>
</dbReference>
<accession>A0A1H1TMQ9</accession>
<proteinExistence type="predicted"/>
<feature type="repeat" description="TPR" evidence="3">
    <location>
        <begin position="62"/>
        <end position="95"/>
    </location>
</feature>
<evidence type="ECO:0000256" key="1">
    <source>
        <dbReference type="ARBA" id="ARBA00022737"/>
    </source>
</evidence>
<dbReference type="EMBL" id="LT629740">
    <property type="protein sequence ID" value="SDS61442.1"/>
    <property type="molecule type" value="Genomic_DNA"/>
</dbReference>
<dbReference type="SMART" id="SM00028">
    <property type="entry name" value="TPR"/>
    <property type="match status" value="2"/>
</dbReference>
<dbReference type="AlphaFoldDB" id="A0A1H1TMQ9"/>
<evidence type="ECO:0000256" key="3">
    <source>
        <dbReference type="PROSITE-ProRule" id="PRU00339"/>
    </source>
</evidence>
<dbReference type="PROSITE" id="PS50005">
    <property type="entry name" value="TPR"/>
    <property type="match status" value="1"/>
</dbReference>
<protein>
    <submittedName>
        <fullName evidence="4">Tetratricopeptide repeat-containing protein</fullName>
    </submittedName>
</protein>
<keyword evidence="5" id="KW-1185">Reference proteome</keyword>
<keyword evidence="1" id="KW-0677">Repeat</keyword>
<name>A0A1H1TMQ9_MUCMA</name>
<evidence type="ECO:0000256" key="2">
    <source>
        <dbReference type="ARBA" id="ARBA00022803"/>
    </source>
</evidence>
<dbReference type="Pfam" id="PF13181">
    <property type="entry name" value="TPR_8"/>
    <property type="match status" value="1"/>
</dbReference>
<dbReference type="InterPro" id="IPR011990">
    <property type="entry name" value="TPR-like_helical_dom_sf"/>
</dbReference>
<dbReference type="Gene3D" id="1.25.40.10">
    <property type="entry name" value="Tetratricopeptide repeat domain"/>
    <property type="match status" value="2"/>
</dbReference>
<reference evidence="4 5" key="1">
    <citation type="submission" date="2016-10" db="EMBL/GenBank/DDBJ databases">
        <authorList>
            <person name="de Groot N.N."/>
        </authorList>
    </citation>
    <scope>NUCLEOTIDE SEQUENCE [LARGE SCALE GENOMIC DNA]</scope>
    <source>
        <strain evidence="4 5">MP1X4</strain>
    </source>
</reference>
<dbReference type="PANTHER" id="PTHR44858:SF1">
    <property type="entry name" value="UDP-N-ACETYLGLUCOSAMINE--PEPTIDE N-ACETYLGLUCOSAMINYLTRANSFERASE SPINDLY-RELATED"/>
    <property type="match status" value="1"/>
</dbReference>
<dbReference type="PANTHER" id="PTHR44858">
    <property type="entry name" value="TETRATRICOPEPTIDE REPEAT PROTEIN 6"/>
    <property type="match status" value="1"/>
</dbReference>
<dbReference type="STRING" id="652787.SAMN05216490_1477"/>
<gene>
    <name evidence="4" type="ORF">SAMN05216490_1477</name>
</gene>
<keyword evidence="2 3" id="KW-0802">TPR repeat</keyword>
<sequence length="216" mass="24506">MFDNSPRMKLSVIVSLLIFSTIESTFAQNAYVKLGQQAFMDGDFKAAIQQLERGCIADSTDVNALWMLGYSYYHSDNYKKSIAAYTKVISIKPADASAYYYRARAKCYMAKDPQLSPADKEKYMLGSIYDFTKAIEINTDPSDIKFYQNRGIAYRDYAVFKLQPTPHFYDKNRAINALKASITDFEKVLSSDPTRSDISSLMELSKIKLADVVAHH</sequence>
<dbReference type="InterPro" id="IPR019734">
    <property type="entry name" value="TPR_rpt"/>
</dbReference>
<dbReference type="SUPFAM" id="SSF48452">
    <property type="entry name" value="TPR-like"/>
    <property type="match status" value="1"/>
</dbReference>
<evidence type="ECO:0000313" key="4">
    <source>
        <dbReference type="EMBL" id="SDS61442.1"/>
    </source>
</evidence>
<evidence type="ECO:0000313" key="5">
    <source>
        <dbReference type="Proteomes" id="UP000199679"/>
    </source>
</evidence>
<organism evidence="4 5">
    <name type="scientific">Mucilaginibacter mallensis</name>
    <dbReference type="NCBI Taxonomy" id="652787"/>
    <lineage>
        <taxon>Bacteria</taxon>
        <taxon>Pseudomonadati</taxon>
        <taxon>Bacteroidota</taxon>
        <taxon>Sphingobacteriia</taxon>
        <taxon>Sphingobacteriales</taxon>
        <taxon>Sphingobacteriaceae</taxon>
        <taxon>Mucilaginibacter</taxon>
    </lineage>
</organism>